<sequence>MGNMKNIANSYIAFVLLFMITTFLVIYFTQNIGFVTSFSVSAPPGVSVSVHYSASVPGDTSIPRYTDMYMQIWITNNMNTTVRIYNLTILPKGYEEIVSVCNYAPNVNANNIPAQDFNATLEPHQTVVLLVAYKLDYPIYFGSLSFVLK</sequence>
<protein>
    <submittedName>
        <fullName evidence="2">Uncharacterized protein</fullName>
    </submittedName>
</protein>
<organism evidence="2 3">
    <name type="scientific">Saccharolobus islandicus (strain L.S.2.15 / Lassen #1)</name>
    <name type="common">Sulfolobus islandicus</name>
    <dbReference type="NCBI Taxonomy" id="429572"/>
    <lineage>
        <taxon>Archaea</taxon>
        <taxon>Thermoproteota</taxon>
        <taxon>Thermoprotei</taxon>
        <taxon>Sulfolobales</taxon>
        <taxon>Sulfolobaceae</taxon>
        <taxon>Saccharolobus</taxon>
    </lineage>
</organism>
<accession>C3MIW9</accession>
<dbReference type="AlphaFoldDB" id="C3MIW9"/>
<evidence type="ECO:0000313" key="3">
    <source>
        <dbReference type="Proteomes" id="UP000001747"/>
    </source>
</evidence>
<dbReference type="EMBL" id="CP001399">
    <property type="protein sequence ID" value="ACP36056.1"/>
    <property type="molecule type" value="Genomic_DNA"/>
</dbReference>
<feature type="transmembrane region" description="Helical" evidence="1">
    <location>
        <begin position="7"/>
        <end position="28"/>
    </location>
</feature>
<keyword evidence="1" id="KW-1133">Transmembrane helix</keyword>
<proteinExistence type="predicted"/>
<dbReference type="Proteomes" id="UP000001747">
    <property type="component" value="Chromosome"/>
</dbReference>
<evidence type="ECO:0000313" key="2">
    <source>
        <dbReference type="EMBL" id="ACP36056.1"/>
    </source>
</evidence>
<reference evidence="2 3" key="1">
    <citation type="journal article" date="2009" name="Proc. Natl. Acad. Sci. U.S.A.">
        <title>Biogeography of the Sulfolobus islandicus pan-genome.</title>
        <authorList>
            <person name="Reno M.L."/>
            <person name="Held N.L."/>
            <person name="Fields C.J."/>
            <person name="Burke P.V."/>
            <person name="Whitaker R.J."/>
        </authorList>
    </citation>
    <scope>NUCLEOTIDE SEQUENCE [LARGE SCALE GENOMIC DNA]</scope>
    <source>
        <strain evidence="3">L.S.2.15 / Lassen #1</strain>
    </source>
</reference>
<dbReference type="HOGENOM" id="CLU_1745626_0_0_2"/>
<evidence type="ECO:0000256" key="1">
    <source>
        <dbReference type="SAM" id="Phobius"/>
    </source>
</evidence>
<name>C3MIW9_SACI2</name>
<dbReference type="KEGG" id="sis:LS215_2064"/>
<keyword evidence="1" id="KW-0472">Membrane</keyword>
<gene>
    <name evidence="2" type="ordered locus">LS215_2064</name>
</gene>
<keyword evidence="1" id="KW-0812">Transmembrane</keyword>